<feature type="chain" id="PRO_5041250736" description="Transthyretin/hydroxyisourate hydrolase domain-containing protein" evidence="5">
    <location>
        <begin position="22"/>
        <end position="231"/>
    </location>
</feature>
<keyword evidence="7" id="KW-1185">Reference proteome</keyword>
<reference evidence="6" key="1">
    <citation type="submission" date="2023-06" db="EMBL/GenBank/DDBJ databases">
        <title>Genomic analysis of the entomopathogenic nematode Steinernema hermaphroditum.</title>
        <authorList>
            <person name="Schwarz E.M."/>
            <person name="Heppert J.K."/>
            <person name="Baniya A."/>
            <person name="Schwartz H.T."/>
            <person name="Tan C.-H."/>
            <person name="Antoshechkin I."/>
            <person name="Sternberg P.W."/>
            <person name="Goodrich-Blair H."/>
            <person name="Dillman A.R."/>
        </authorList>
    </citation>
    <scope>NUCLEOTIDE SEQUENCE</scope>
    <source>
        <strain evidence="6">PS9179</strain>
        <tissue evidence="6">Whole animal</tissue>
    </source>
</reference>
<dbReference type="AlphaFoldDB" id="A0AA39LP52"/>
<evidence type="ECO:0000313" key="7">
    <source>
        <dbReference type="Proteomes" id="UP001175271"/>
    </source>
</evidence>
<dbReference type="Pfam" id="PF01060">
    <property type="entry name" value="TTR-52"/>
    <property type="match status" value="1"/>
</dbReference>
<dbReference type="PANTHER" id="PTHR21700">
    <property type="entry name" value="TRANSTHYRETIN-LIKE FAMILY PROTEIN-RELATED"/>
    <property type="match status" value="1"/>
</dbReference>
<dbReference type="EMBL" id="JAUCMV010000004">
    <property type="protein sequence ID" value="KAK0404926.1"/>
    <property type="molecule type" value="Genomic_DNA"/>
</dbReference>
<evidence type="ECO:0000256" key="1">
    <source>
        <dbReference type="ARBA" id="ARBA00004613"/>
    </source>
</evidence>
<dbReference type="GO" id="GO:0005576">
    <property type="term" value="C:extracellular region"/>
    <property type="evidence" value="ECO:0007669"/>
    <property type="project" value="UniProtKB-SubCell"/>
</dbReference>
<protein>
    <recommendedName>
        <fullName evidence="8">Transthyretin/hydroxyisourate hydrolase domain-containing protein</fullName>
    </recommendedName>
</protein>
<evidence type="ECO:0008006" key="8">
    <source>
        <dbReference type="Google" id="ProtNLM"/>
    </source>
</evidence>
<dbReference type="Gene3D" id="2.60.40.3330">
    <property type="match status" value="1"/>
</dbReference>
<dbReference type="Proteomes" id="UP001175271">
    <property type="component" value="Unassembled WGS sequence"/>
</dbReference>
<dbReference type="GO" id="GO:0009986">
    <property type="term" value="C:cell surface"/>
    <property type="evidence" value="ECO:0007669"/>
    <property type="project" value="InterPro"/>
</dbReference>
<comment type="similarity">
    <text evidence="2">Belongs to the nematode transthyretin-like family.</text>
</comment>
<dbReference type="InterPro" id="IPR038479">
    <property type="entry name" value="Transthyretin-like_sf"/>
</dbReference>
<gene>
    <name evidence="6" type="ORF">QR680_017703</name>
</gene>
<dbReference type="PANTHER" id="PTHR21700:SF46">
    <property type="entry name" value="TRANSTHYRETIN-LIKE PROTEIN 52"/>
    <property type="match status" value="1"/>
</dbReference>
<evidence type="ECO:0000256" key="4">
    <source>
        <dbReference type="ARBA" id="ARBA00022729"/>
    </source>
</evidence>
<name>A0AA39LP52_9BILA</name>
<comment type="caution">
    <text evidence="6">The sequence shown here is derived from an EMBL/GenBank/DDBJ whole genome shotgun (WGS) entry which is preliminary data.</text>
</comment>
<accession>A0AA39LP52</accession>
<sequence length="231" mass="25977">MNHRFALFLVVAASALIGTSANTRCYKIVGNVTCSLKPFNRPVEIQLIDEDGLPWETDDLMGRTWATRDGSFKIEGCGNDFGQWNDPDPYLKFIHTCTKNHGYAGEKGPFVQSKMLVSESYLPHVITLENVDLHSLELSPLLADRLLMAQPGRLLLLVALVLEACVSAAADDEFEASLLQKRRIGLRLPNILHLSEPLVMEKRRIGLRMPNIIYLRAPDEKKSSNSRSWFL</sequence>
<evidence type="ECO:0000256" key="5">
    <source>
        <dbReference type="SAM" id="SignalP"/>
    </source>
</evidence>
<evidence type="ECO:0000256" key="3">
    <source>
        <dbReference type="ARBA" id="ARBA00022525"/>
    </source>
</evidence>
<evidence type="ECO:0000313" key="6">
    <source>
        <dbReference type="EMBL" id="KAK0404926.1"/>
    </source>
</evidence>
<keyword evidence="3" id="KW-0964">Secreted</keyword>
<feature type="signal peptide" evidence="5">
    <location>
        <begin position="1"/>
        <end position="21"/>
    </location>
</feature>
<evidence type="ECO:0000256" key="2">
    <source>
        <dbReference type="ARBA" id="ARBA00010112"/>
    </source>
</evidence>
<proteinExistence type="inferred from homology"/>
<organism evidence="6 7">
    <name type="scientific">Steinernema hermaphroditum</name>
    <dbReference type="NCBI Taxonomy" id="289476"/>
    <lineage>
        <taxon>Eukaryota</taxon>
        <taxon>Metazoa</taxon>
        <taxon>Ecdysozoa</taxon>
        <taxon>Nematoda</taxon>
        <taxon>Chromadorea</taxon>
        <taxon>Rhabditida</taxon>
        <taxon>Tylenchina</taxon>
        <taxon>Panagrolaimomorpha</taxon>
        <taxon>Strongyloidoidea</taxon>
        <taxon>Steinernematidae</taxon>
        <taxon>Steinernema</taxon>
    </lineage>
</organism>
<dbReference type="InterPro" id="IPR001534">
    <property type="entry name" value="Transthyretin-like"/>
</dbReference>
<comment type="subcellular location">
    <subcellularLocation>
        <location evidence="1">Secreted</location>
    </subcellularLocation>
</comment>
<keyword evidence="4 5" id="KW-0732">Signal</keyword>